<dbReference type="AlphaFoldDB" id="A0A2S9K3D0"/>
<sequence>MDKRSEPHDRFERLGSKLAQLESLLTLVGGEGIGHFRQQEAEQQAYFLGLCSRLAGECRDLCESLQLAEQDSEAEPRRPPQMLLN</sequence>
<dbReference type="EMBL" id="PVLQ01000040">
    <property type="protein sequence ID" value="PRD64951.1"/>
    <property type="molecule type" value="Genomic_DNA"/>
</dbReference>
<dbReference type="RefSeq" id="WP_105748774.1">
    <property type="nucleotide sequence ID" value="NZ_PVLQ01000040.1"/>
</dbReference>
<reference evidence="1 2" key="1">
    <citation type="submission" date="2018-03" db="EMBL/GenBank/DDBJ databases">
        <title>Comparative genomics illustrates the genes involved in a hyperalkaliphilic mechanisms of Serpentinomonas isolated from highly-alkaline calcium-rich serpentinized springs.</title>
        <authorList>
            <person name="Suzuki S."/>
            <person name="Ishii S."/>
            <person name="Walworth N."/>
            <person name="Bird L."/>
            <person name="Kuenen J.G."/>
            <person name="Nealson K.H."/>
        </authorList>
    </citation>
    <scope>NUCLEOTIDE SEQUENCE [LARGE SCALE GENOMIC DNA]</scope>
    <source>
        <strain evidence="1 2">P1</strain>
    </source>
</reference>
<comment type="caution">
    <text evidence="1">The sequence shown here is derived from an EMBL/GenBank/DDBJ whole genome shotgun (WGS) entry which is preliminary data.</text>
</comment>
<gene>
    <name evidence="1" type="ORF">C6P64_11820</name>
</gene>
<evidence type="ECO:0000313" key="2">
    <source>
        <dbReference type="Proteomes" id="UP000238589"/>
    </source>
</evidence>
<dbReference type="OrthoDB" id="9871951at2"/>
<proteinExistence type="predicted"/>
<protein>
    <submittedName>
        <fullName evidence="1">Uncharacterized protein</fullName>
    </submittedName>
</protein>
<accession>A0A2S9K3D0</accession>
<keyword evidence="2" id="KW-1185">Reference proteome</keyword>
<organism evidence="1 2">
    <name type="scientific">Malikia granosa</name>
    <dbReference type="NCBI Taxonomy" id="263067"/>
    <lineage>
        <taxon>Bacteria</taxon>
        <taxon>Pseudomonadati</taxon>
        <taxon>Pseudomonadota</taxon>
        <taxon>Betaproteobacteria</taxon>
        <taxon>Burkholderiales</taxon>
        <taxon>Comamonadaceae</taxon>
        <taxon>Malikia</taxon>
    </lineage>
</organism>
<evidence type="ECO:0000313" key="1">
    <source>
        <dbReference type="EMBL" id="PRD64951.1"/>
    </source>
</evidence>
<name>A0A2S9K3D0_9BURK</name>
<dbReference type="Proteomes" id="UP000238589">
    <property type="component" value="Unassembled WGS sequence"/>
</dbReference>